<dbReference type="AlphaFoldDB" id="A0A978URV9"/>
<name>A0A978URV9_ZIZJJ</name>
<accession>A0A978URV9</accession>
<dbReference type="EMBL" id="JAEACU010000009">
    <property type="protein sequence ID" value="KAH7517609.1"/>
    <property type="molecule type" value="Genomic_DNA"/>
</dbReference>
<dbReference type="Proteomes" id="UP000813462">
    <property type="component" value="Unassembled WGS sequence"/>
</dbReference>
<protein>
    <submittedName>
        <fullName evidence="1">Uncharacterized protein</fullName>
    </submittedName>
</protein>
<organism evidence="1 2">
    <name type="scientific">Ziziphus jujuba var. spinosa</name>
    <dbReference type="NCBI Taxonomy" id="714518"/>
    <lineage>
        <taxon>Eukaryota</taxon>
        <taxon>Viridiplantae</taxon>
        <taxon>Streptophyta</taxon>
        <taxon>Embryophyta</taxon>
        <taxon>Tracheophyta</taxon>
        <taxon>Spermatophyta</taxon>
        <taxon>Magnoliopsida</taxon>
        <taxon>eudicotyledons</taxon>
        <taxon>Gunneridae</taxon>
        <taxon>Pentapetalae</taxon>
        <taxon>rosids</taxon>
        <taxon>fabids</taxon>
        <taxon>Rosales</taxon>
        <taxon>Rhamnaceae</taxon>
        <taxon>Paliureae</taxon>
        <taxon>Ziziphus</taxon>
    </lineage>
</organism>
<gene>
    <name evidence="1" type="ORF">FEM48_Zijuj09G0083000</name>
</gene>
<reference evidence="1" key="1">
    <citation type="journal article" date="2021" name="Front. Plant Sci.">
        <title>Chromosome-Scale Genome Assembly for Chinese Sour Jujube and Insights Into Its Genome Evolution and Domestication Signature.</title>
        <authorList>
            <person name="Shen L.-Y."/>
            <person name="Luo H."/>
            <person name="Wang X.-L."/>
            <person name="Wang X.-M."/>
            <person name="Qiu X.-J."/>
            <person name="Liu H."/>
            <person name="Zhou S.-S."/>
            <person name="Jia K.-H."/>
            <person name="Nie S."/>
            <person name="Bao Y.-T."/>
            <person name="Zhang R.-G."/>
            <person name="Yun Q.-Z."/>
            <person name="Chai Y.-H."/>
            <person name="Lu J.-Y."/>
            <person name="Li Y."/>
            <person name="Zhao S.-W."/>
            <person name="Mao J.-F."/>
            <person name="Jia S.-G."/>
            <person name="Mao Y.-M."/>
        </authorList>
    </citation>
    <scope>NUCLEOTIDE SEQUENCE</scope>
    <source>
        <strain evidence="1">AT0</strain>
        <tissue evidence="1">Leaf</tissue>
    </source>
</reference>
<comment type="caution">
    <text evidence="1">The sequence shown here is derived from an EMBL/GenBank/DDBJ whole genome shotgun (WGS) entry which is preliminary data.</text>
</comment>
<proteinExistence type="predicted"/>
<evidence type="ECO:0000313" key="2">
    <source>
        <dbReference type="Proteomes" id="UP000813462"/>
    </source>
</evidence>
<evidence type="ECO:0000313" key="1">
    <source>
        <dbReference type="EMBL" id="KAH7517609.1"/>
    </source>
</evidence>
<sequence>MKEEVMVAVEMIVMMLLYEESSTKRVSFYSPRLIDFEWKDEDILSKVMANIRHSHKYLKVVELFGFTGFRSQVEFILYLVGTAILLEKLIIHVRIPWHYWEYDILMFGDQNSITAKKSSLCPAIKNSNTL</sequence>